<accession>A0AAD9QSF6</accession>
<evidence type="ECO:0000313" key="3">
    <source>
        <dbReference type="EMBL" id="KAK2566275.1"/>
    </source>
</evidence>
<dbReference type="InterPro" id="IPR018888">
    <property type="entry name" value="UPF0561"/>
</dbReference>
<feature type="compositionally biased region" description="Polar residues" evidence="2">
    <location>
        <begin position="68"/>
        <end position="80"/>
    </location>
</feature>
<organism evidence="3 4">
    <name type="scientific">Acropora cervicornis</name>
    <name type="common">Staghorn coral</name>
    <dbReference type="NCBI Taxonomy" id="6130"/>
    <lineage>
        <taxon>Eukaryota</taxon>
        <taxon>Metazoa</taxon>
        <taxon>Cnidaria</taxon>
        <taxon>Anthozoa</taxon>
        <taxon>Hexacorallia</taxon>
        <taxon>Scleractinia</taxon>
        <taxon>Astrocoeniina</taxon>
        <taxon>Acroporidae</taxon>
        <taxon>Acropora</taxon>
    </lineage>
</organism>
<reference evidence="3" key="2">
    <citation type="journal article" date="2023" name="Science">
        <title>Genomic signatures of disease resistance in endangered staghorn corals.</title>
        <authorList>
            <person name="Vollmer S.V."/>
            <person name="Selwyn J.D."/>
            <person name="Despard B.A."/>
            <person name="Roesel C.L."/>
        </authorList>
    </citation>
    <scope>NUCLEOTIDE SEQUENCE</scope>
    <source>
        <strain evidence="3">K2</strain>
    </source>
</reference>
<feature type="region of interest" description="Disordered" evidence="2">
    <location>
        <begin position="41"/>
        <end position="101"/>
    </location>
</feature>
<comment type="caution">
    <text evidence="3">The sequence shown here is derived from an EMBL/GenBank/DDBJ whole genome shotgun (WGS) entry which is preliminary data.</text>
</comment>
<evidence type="ECO:0000256" key="2">
    <source>
        <dbReference type="SAM" id="MobiDB-lite"/>
    </source>
</evidence>
<name>A0AAD9QSF6_ACRCE</name>
<proteinExistence type="inferred from homology"/>
<dbReference type="EMBL" id="JARQWQ010000017">
    <property type="protein sequence ID" value="KAK2566275.1"/>
    <property type="molecule type" value="Genomic_DNA"/>
</dbReference>
<comment type="similarity">
    <text evidence="1">Belongs to the UPF0561 family.</text>
</comment>
<gene>
    <name evidence="3" type="ORF">P5673_009756</name>
</gene>
<dbReference type="AlphaFoldDB" id="A0AAD9QSF6"/>
<dbReference type="PANTHER" id="PTHR34256:SF1">
    <property type="entry name" value="UPF0561 PROTEIN C2ORF68"/>
    <property type="match status" value="1"/>
</dbReference>
<dbReference type="Pfam" id="PF10573">
    <property type="entry name" value="UPF0561"/>
    <property type="match status" value="1"/>
</dbReference>
<evidence type="ECO:0000256" key="1">
    <source>
        <dbReference type="ARBA" id="ARBA00006905"/>
    </source>
</evidence>
<protein>
    <submittedName>
        <fullName evidence="3">UPF0561 protein C2orf68-like protein</fullName>
    </submittedName>
</protein>
<sequence>MSDARDSPKLNMEHGFMQSIIKNQVDRDEYDKEQKLLKVHDKISGAARQRTKRPTIQTYVPPHLRAKASNNEQNHGTSATPAKVDSPLPASESWEDPSTLAVPAEQSVIPVRMKLEFVRKDGKVQELDIHEGEDVEKVVNSFGRANGLDAKLRDALYRQISRALNGRPS</sequence>
<dbReference type="PANTHER" id="PTHR34256">
    <property type="entry name" value="UPF0561 PROTEIN C2ORF68"/>
    <property type="match status" value="1"/>
</dbReference>
<dbReference type="Proteomes" id="UP001249851">
    <property type="component" value="Unassembled WGS sequence"/>
</dbReference>
<keyword evidence="4" id="KW-1185">Reference proteome</keyword>
<evidence type="ECO:0000313" key="4">
    <source>
        <dbReference type="Proteomes" id="UP001249851"/>
    </source>
</evidence>
<reference evidence="3" key="1">
    <citation type="journal article" date="2023" name="G3 (Bethesda)">
        <title>Whole genome assembly and annotation of the endangered Caribbean coral Acropora cervicornis.</title>
        <authorList>
            <person name="Selwyn J.D."/>
            <person name="Vollmer S.V."/>
        </authorList>
    </citation>
    <scope>NUCLEOTIDE SEQUENCE</scope>
    <source>
        <strain evidence="3">K2</strain>
    </source>
</reference>